<sequence>MVFGFSIFKDLYLATQASPEKRVVPIDSACRDESNGIALIWKPFHRYTILLP</sequence>
<protein>
    <submittedName>
        <fullName evidence="1">Uncharacterized protein</fullName>
    </submittedName>
</protein>
<accession>A0A6V7UT71</accession>
<reference evidence="1 2" key="1">
    <citation type="submission" date="2020-08" db="EMBL/GenBank/DDBJ databases">
        <authorList>
            <person name="Koutsovoulos G."/>
            <person name="Danchin GJ E."/>
        </authorList>
    </citation>
    <scope>NUCLEOTIDE SEQUENCE [LARGE SCALE GENOMIC DNA]</scope>
</reference>
<evidence type="ECO:0000313" key="1">
    <source>
        <dbReference type="EMBL" id="CAD2165094.1"/>
    </source>
</evidence>
<organism evidence="1 2">
    <name type="scientific">Meloidogyne enterolobii</name>
    <name type="common">Root-knot nematode worm</name>
    <name type="synonym">Meloidogyne mayaguensis</name>
    <dbReference type="NCBI Taxonomy" id="390850"/>
    <lineage>
        <taxon>Eukaryota</taxon>
        <taxon>Metazoa</taxon>
        <taxon>Ecdysozoa</taxon>
        <taxon>Nematoda</taxon>
        <taxon>Chromadorea</taxon>
        <taxon>Rhabditida</taxon>
        <taxon>Tylenchina</taxon>
        <taxon>Tylenchomorpha</taxon>
        <taxon>Tylenchoidea</taxon>
        <taxon>Meloidogynidae</taxon>
        <taxon>Meloidogyninae</taxon>
        <taxon>Meloidogyne</taxon>
    </lineage>
</organism>
<proteinExistence type="predicted"/>
<comment type="caution">
    <text evidence="1">The sequence shown here is derived from an EMBL/GenBank/DDBJ whole genome shotgun (WGS) entry which is preliminary data.</text>
</comment>
<dbReference type="EMBL" id="CAJEWN010000107">
    <property type="protein sequence ID" value="CAD2165094.1"/>
    <property type="molecule type" value="Genomic_DNA"/>
</dbReference>
<dbReference type="AlphaFoldDB" id="A0A6V7UT71"/>
<evidence type="ECO:0000313" key="2">
    <source>
        <dbReference type="Proteomes" id="UP000580250"/>
    </source>
</evidence>
<dbReference type="Proteomes" id="UP000580250">
    <property type="component" value="Unassembled WGS sequence"/>
</dbReference>
<gene>
    <name evidence="1" type="ORF">MENT_LOCUS16959</name>
</gene>
<name>A0A6V7UT71_MELEN</name>